<protein>
    <submittedName>
        <fullName evidence="2">Uncharacterized protein</fullName>
    </submittedName>
</protein>
<name>A0A604EVE2_SALAN</name>
<sequence length="72" mass="8431">MAKVNFFDKRILKKFSDYTSTISTIFSLFLIFVDIPTENKLTLGIIFLIILFLLYFGIWFKSNNLSEVNLDV</sequence>
<feature type="transmembrane region" description="Helical" evidence="1">
    <location>
        <begin position="15"/>
        <end position="35"/>
    </location>
</feature>
<feature type="transmembrane region" description="Helical" evidence="1">
    <location>
        <begin position="41"/>
        <end position="60"/>
    </location>
</feature>
<comment type="caution">
    <text evidence="2">The sequence shown here is derived from an EMBL/GenBank/DDBJ whole genome shotgun (WGS) entry which is preliminary data.</text>
</comment>
<dbReference type="EMBL" id="AAKOYA010000085">
    <property type="protein sequence ID" value="ECU1189969.1"/>
    <property type="molecule type" value="Genomic_DNA"/>
</dbReference>
<proteinExistence type="predicted"/>
<keyword evidence="1" id="KW-0472">Membrane</keyword>
<accession>A0A604EVE2</accession>
<organism evidence="2">
    <name type="scientific">Salmonella anatum</name>
    <dbReference type="NCBI Taxonomy" id="58712"/>
    <lineage>
        <taxon>Bacteria</taxon>
        <taxon>Pseudomonadati</taxon>
        <taxon>Pseudomonadota</taxon>
        <taxon>Gammaproteobacteria</taxon>
        <taxon>Enterobacterales</taxon>
        <taxon>Enterobacteriaceae</taxon>
        <taxon>Salmonella</taxon>
    </lineage>
</organism>
<keyword evidence="1" id="KW-1133">Transmembrane helix</keyword>
<keyword evidence="1" id="KW-0812">Transmembrane</keyword>
<evidence type="ECO:0000313" key="2">
    <source>
        <dbReference type="EMBL" id="ECU1189969.1"/>
    </source>
</evidence>
<evidence type="ECO:0000256" key="1">
    <source>
        <dbReference type="SAM" id="Phobius"/>
    </source>
</evidence>
<feature type="non-terminal residue" evidence="2">
    <location>
        <position position="72"/>
    </location>
</feature>
<dbReference type="AlphaFoldDB" id="A0A604EVE2"/>
<gene>
    <name evidence="2" type="ORF">DNB52_24800</name>
</gene>
<reference evidence="2" key="1">
    <citation type="submission" date="2018-06" db="EMBL/GenBank/DDBJ databases">
        <authorList>
            <consortium name="GenomeTrakr network: Whole genome sequencing for foodborne pathogen traceback"/>
        </authorList>
    </citation>
    <scope>NUCLEOTIDE SEQUENCE</scope>
    <source>
        <strain evidence="2">FSIS11808940</strain>
    </source>
</reference>